<feature type="domain" description="Type I restriction enzyme R protein N-terminal" evidence="1">
    <location>
        <begin position="25"/>
        <end position="136"/>
    </location>
</feature>
<dbReference type="EMBL" id="LT907975">
    <property type="protein sequence ID" value="SOB57665.1"/>
    <property type="molecule type" value="Genomic_DNA"/>
</dbReference>
<evidence type="ECO:0000313" key="2">
    <source>
        <dbReference type="EMBL" id="SOB57665.1"/>
    </source>
</evidence>
<sequence>MHETSLGGTIRDYLTGEEIDETTFEEFRQALARFMVEEKGYPKERLKAKLPLTYCVEDEEFERPIDLVLYDENDKPIFLVIFCAGEVGTFERETVCAARLIEGGPVPFAVVSDSMDASLLDTRTGELIGKSMQAIPDYEALMEMVNEAEIQPLTDEQRDKQTRVFHTYCGFIYGTCCSESCSLPPMPERVKGSE</sequence>
<evidence type="ECO:0000313" key="3">
    <source>
        <dbReference type="Proteomes" id="UP000219215"/>
    </source>
</evidence>
<dbReference type="InterPro" id="IPR029464">
    <property type="entry name" value="HSDR_N"/>
</dbReference>
<proteinExistence type="predicted"/>
<gene>
    <name evidence="2" type="ORF">DPRO_0778</name>
</gene>
<accession>A0A2C8F6B3</accession>
<dbReference type="Pfam" id="PF13588">
    <property type="entry name" value="HSDR_N_2"/>
    <property type="match status" value="1"/>
</dbReference>
<evidence type="ECO:0000259" key="1">
    <source>
        <dbReference type="Pfam" id="PF13588"/>
    </source>
</evidence>
<dbReference type="RefSeq" id="WP_097010875.1">
    <property type="nucleotide sequence ID" value="NZ_LT907975.1"/>
</dbReference>
<dbReference type="AlphaFoldDB" id="A0A2C8F6B3"/>
<reference evidence="3" key="1">
    <citation type="submission" date="2017-09" db="EMBL/GenBank/DDBJ databases">
        <authorList>
            <person name="Regsiter A."/>
            <person name="William W."/>
        </authorList>
    </citation>
    <scope>NUCLEOTIDE SEQUENCE [LARGE SCALE GENOMIC DNA]</scope>
    <source>
        <strain evidence="3">500-1</strain>
    </source>
</reference>
<dbReference type="KEGG" id="pprf:DPRO_0778"/>
<dbReference type="OrthoDB" id="5430956at2"/>
<protein>
    <recommendedName>
        <fullName evidence="1">Type I restriction enzyme R protein N-terminal domain-containing protein</fullName>
    </recommendedName>
</protein>
<organism evidence="2 3">
    <name type="scientific">Pseudodesulfovibrio profundus</name>
    <dbReference type="NCBI Taxonomy" id="57320"/>
    <lineage>
        <taxon>Bacteria</taxon>
        <taxon>Pseudomonadati</taxon>
        <taxon>Thermodesulfobacteriota</taxon>
        <taxon>Desulfovibrionia</taxon>
        <taxon>Desulfovibrionales</taxon>
        <taxon>Desulfovibrionaceae</taxon>
    </lineage>
</organism>
<dbReference type="Proteomes" id="UP000219215">
    <property type="component" value="Chromosome DPRO"/>
</dbReference>
<name>A0A2C8F6B3_9BACT</name>
<keyword evidence="3" id="KW-1185">Reference proteome</keyword>